<dbReference type="PANTHER" id="PTHR31069:SF31">
    <property type="entry name" value="MONODICTYPHENONE CLUSTER TRANSCRIPTION FACTOR-RELATED"/>
    <property type="match status" value="1"/>
</dbReference>
<keyword evidence="2" id="KW-0238">DNA-binding</keyword>
<feature type="region of interest" description="Disordered" evidence="5">
    <location>
        <begin position="49"/>
        <end position="70"/>
    </location>
</feature>
<dbReference type="AlphaFoldDB" id="A0A1L9VKU2"/>
<dbReference type="SUPFAM" id="SSF57701">
    <property type="entry name" value="Zn2/Cys6 DNA-binding domain"/>
    <property type="match status" value="1"/>
</dbReference>
<feature type="compositionally biased region" description="Polar residues" evidence="5">
    <location>
        <begin position="167"/>
        <end position="179"/>
    </location>
</feature>
<evidence type="ECO:0000259" key="6">
    <source>
        <dbReference type="PROSITE" id="PS50048"/>
    </source>
</evidence>
<dbReference type="PRINTS" id="PR00755">
    <property type="entry name" value="AFLATOXINBRP"/>
</dbReference>
<dbReference type="Pfam" id="PF00172">
    <property type="entry name" value="Zn_clus"/>
    <property type="match status" value="1"/>
</dbReference>
<dbReference type="SMART" id="SM00066">
    <property type="entry name" value="GAL4"/>
    <property type="match status" value="1"/>
</dbReference>
<dbReference type="GO" id="GO:0000981">
    <property type="term" value="F:DNA-binding transcription factor activity, RNA polymerase II-specific"/>
    <property type="evidence" value="ECO:0007669"/>
    <property type="project" value="InterPro"/>
</dbReference>
<dbReference type="InterPro" id="IPR036864">
    <property type="entry name" value="Zn2-C6_fun-type_DNA-bd_sf"/>
</dbReference>
<keyword evidence="4" id="KW-0539">Nucleus</keyword>
<gene>
    <name evidence="7" type="ORF">ASPGLDRAFT_35006</name>
</gene>
<dbReference type="GO" id="GO:0008270">
    <property type="term" value="F:zinc ion binding"/>
    <property type="evidence" value="ECO:0007669"/>
    <property type="project" value="InterPro"/>
</dbReference>
<evidence type="ECO:0000256" key="4">
    <source>
        <dbReference type="ARBA" id="ARBA00023242"/>
    </source>
</evidence>
<dbReference type="Proteomes" id="UP000184300">
    <property type="component" value="Unassembled WGS sequence"/>
</dbReference>
<dbReference type="EMBL" id="KV878896">
    <property type="protein sequence ID" value="OJJ84502.1"/>
    <property type="molecule type" value="Genomic_DNA"/>
</dbReference>
<evidence type="ECO:0000256" key="5">
    <source>
        <dbReference type="SAM" id="MobiDB-lite"/>
    </source>
</evidence>
<protein>
    <recommendedName>
        <fullName evidence="6">Zn(2)-C6 fungal-type domain-containing protein</fullName>
    </recommendedName>
</protein>
<dbReference type="PANTHER" id="PTHR31069">
    <property type="entry name" value="OLEATE-ACTIVATED TRANSCRIPTION FACTOR 1-RELATED"/>
    <property type="match status" value="1"/>
</dbReference>
<evidence type="ECO:0000256" key="2">
    <source>
        <dbReference type="ARBA" id="ARBA00023125"/>
    </source>
</evidence>
<evidence type="ECO:0000256" key="1">
    <source>
        <dbReference type="ARBA" id="ARBA00023015"/>
    </source>
</evidence>
<accession>A0A1L9VKU2</accession>
<keyword evidence="3" id="KW-0804">Transcription</keyword>
<keyword evidence="1" id="KW-0805">Transcription regulation</keyword>
<feature type="domain" description="Zn(2)-C6 fungal-type" evidence="6">
    <location>
        <begin position="12"/>
        <end position="42"/>
    </location>
</feature>
<name>A0A1L9VKU2_ASPGL</name>
<dbReference type="OrthoDB" id="2943660at2759"/>
<dbReference type="RefSeq" id="XP_022401200.1">
    <property type="nucleotide sequence ID" value="XM_022544496.1"/>
</dbReference>
<dbReference type="InterPro" id="IPR050675">
    <property type="entry name" value="OAF3"/>
</dbReference>
<evidence type="ECO:0000256" key="3">
    <source>
        <dbReference type="ARBA" id="ARBA00023163"/>
    </source>
</evidence>
<keyword evidence="8" id="KW-1185">Reference proteome</keyword>
<dbReference type="GO" id="GO:0003677">
    <property type="term" value="F:DNA binding"/>
    <property type="evidence" value="ECO:0007669"/>
    <property type="project" value="UniProtKB-KW"/>
</dbReference>
<feature type="region of interest" description="Disordered" evidence="5">
    <location>
        <begin position="164"/>
        <end position="214"/>
    </location>
</feature>
<evidence type="ECO:0000313" key="7">
    <source>
        <dbReference type="EMBL" id="OJJ84502.1"/>
    </source>
</evidence>
<dbReference type="Gene3D" id="4.10.240.10">
    <property type="entry name" value="Zn(2)-C6 fungal-type DNA-binding domain"/>
    <property type="match status" value="1"/>
</dbReference>
<evidence type="ECO:0000313" key="8">
    <source>
        <dbReference type="Proteomes" id="UP000184300"/>
    </source>
</evidence>
<feature type="compositionally biased region" description="Basic and acidic residues" evidence="5">
    <location>
        <begin position="54"/>
        <end position="69"/>
    </location>
</feature>
<dbReference type="STRING" id="1160497.A0A1L9VKU2"/>
<dbReference type="InterPro" id="IPR001138">
    <property type="entry name" value="Zn2Cys6_DnaBD"/>
</dbReference>
<sequence>MTLPRSVKVRSTCNACQQAKIRCSHEKPSCRRCQKHNIDCVYSVSRRLGRPAKKRDPDDRRRKPKKEVEETQDIDFTDSWLQDFITDLPDTGILDTVTDTSALDSIATSTSLPDPDPHTIPYYDPVLLQSSPDTLDMDMALLPMDMDTSTSPADTLPSLPTPVSPPIDTSPNHNHNGNANLHFRQPQPPPSAHGPMPRRPYDEYQFPDPSSTSSLPTSLDINANIDPYTCQCQCHEHTLREIIRVNMTLCAASRIAPAGTIDAILTSQRGLQNLAETIMQCSICAGTRLTLLTIVMVTIDSLISAMEVITASSAGSPGAGTGAAEEVFGRYPSPKGVGSGSASGTNAGGGGGGTFLKSQIEACPLLVGSFRVPQEEKYTFVKQVLQTRLGGLLTTIRRIRFCTQEMLAGTAARGRLMMMMETDRRLQMVMMRMRMLGR</sequence>
<reference evidence="8" key="1">
    <citation type="journal article" date="2017" name="Genome Biol.">
        <title>Comparative genomics reveals high biological diversity and specific adaptations in the industrially and medically important fungal genus Aspergillus.</title>
        <authorList>
            <person name="de Vries R.P."/>
            <person name="Riley R."/>
            <person name="Wiebenga A."/>
            <person name="Aguilar-Osorio G."/>
            <person name="Amillis S."/>
            <person name="Uchima C.A."/>
            <person name="Anderluh G."/>
            <person name="Asadollahi M."/>
            <person name="Askin M."/>
            <person name="Barry K."/>
            <person name="Battaglia E."/>
            <person name="Bayram O."/>
            <person name="Benocci T."/>
            <person name="Braus-Stromeyer S.A."/>
            <person name="Caldana C."/>
            <person name="Canovas D."/>
            <person name="Cerqueira G.C."/>
            <person name="Chen F."/>
            <person name="Chen W."/>
            <person name="Choi C."/>
            <person name="Clum A."/>
            <person name="Dos Santos R.A."/>
            <person name="Damasio A.R."/>
            <person name="Diallinas G."/>
            <person name="Emri T."/>
            <person name="Fekete E."/>
            <person name="Flipphi M."/>
            <person name="Freyberg S."/>
            <person name="Gallo A."/>
            <person name="Gournas C."/>
            <person name="Habgood R."/>
            <person name="Hainaut M."/>
            <person name="Harispe M.L."/>
            <person name="Henrissat B."/>
            <person name="Hilden K.S."/>
            <person name="Hope R."/>
            <person name="Hossain A."/>
            <person name="Karabika E."/>
            <person name="Karaffa L."/>
            <person name="Karanyi Z."/>
            <person name="Krasevec N."/>
            <person name="Kuo A."/>
            <person name="Kusch H."/>
            <person name="LaButti K."/>
            <person name="Lagendijk E.L."/>
            <person name="Lapidus A."/>
            <person name="Levasseur A."/>
            <person name="Lindquist E."/>
            <person name="Lipzen A."/>
            <person name="Logrieco A.F."/>
            <person name="MacCabe A."/>
            <person name="Maekelae M.R."/>
            <person name="Malavazi I."/>
            <person name="Melin P."/>
            <person name="Meyer V."/>
            <person name="Mielnichuk N."/>
            <person name="Miskei M."/>
            <person name="Molnar A.P."/>
            <person name="Mule G."/>
            <person name="Ngan C.Y."/>
            <person name="Orejas M."/>
            <person name="Orosz E."/>
            <person name="Ouedraogo J.P."/>
            <person name="Overkamp K.M."/>
            <person name="Park H.-S."/>
            <person name="Perrone G."/>
            <person name="Piumi F."/>
            <person name="Punt P.J."/>
            <person name="Ram A.F."/>
            <person name="Ramon A."/>
            <person name="Rauscher S."/>
            <person name="Record E."/>
            <person name="Riano-Pachon D.M."/>
            <person name="Robert V."/>
            <person name="Roehrig J."/>
            <person name="Ruller R."/>
            <person name="Salamov A."/>
            <person name="Salih N.S."/>
            <person name="Samson R.A."/>
            <person name="Sandor E."/>
            <person name="Sanguinetti M."/>
            <person name="Schuetze T."/>
            <person name="Sepcic K."/>
            <person name="Shelest E."/>
            <person name="Sherlock G."/>
            <person name="Sophianopoulou V."/>
            <person name="Squina F.M."/>
            <person name="Sun H."/>
            <person name="Susca A."/>
            <person name="Todd R.B."/>
            <person name="Tsang A."/>
            <person name="Unkles S.E."/>
            <person name="van de Wiele N."/>
            <person name="van Rossen-Uffink D."/>
            <person name="Oliveira J.V."/>
            <person name="Vesth T.C."/>
            <person name="Visser J."/>
            <person name="Yu J.-H."/>
            <person name="Zhou M."/>
            <person name="Andersen M.R."/>
            <person name="Archer D.B."/>
            <person name="Baker S.E."/>
            <person name="Benoit I."/>
            <person name="Brakhage A.A."/>
            <person name="Braus G.H."/>
            <person name="Fischer R."/>
            <person name="Frisvad J.C."/>
            <person name="Goldman G.H."/>
            <person name="Houbraken J."/>
            <person name="Oakley B."/>
            <person name="Pocsi I."/>
            <person name="Scazzocchio C."/>
            <person name="Seiboth B."/>
            <person name="vanKuyk P.A."/>
            <person name="Wortman J."/>
            <person name="Dyer P.S."/>
            <person name="Grigoriev I.V."/>
        </authorList>
    </citation>
    <scope>NUCLEOTIDE SEQUENCE [LARGE SCALE GENOMIC DNA]</scope>
    <source>
        <strain evidence="8">CBS 516.65</strain>
    </source>
</reference>
<dbReference type="CDD" id="cd00067">
    <property type="entry name" value="GAL4"/>
    <property type="match status" value="1"/>
</dbReference>
<dbReference type="GeneID" id="34460757"/>
<dbReference type="VEuPathDB" id="FungiDB:ASPGLDRAFT_35006"/>
<proteinExistence type="predicted"/>
<organism evidence="7 8">
    <name type="scientific">Aspergillus glaucus CBS 516.65</name>
    <dbReference type="NCBI Taxonomy" id="1160497"/>
    <lineage>
        <taxon>Eukaryota</taxon>
        <taxon>Fungi</taxon>
        <taxon>Dikarya</taxon>
        <taxon>Ascomycota</taxon>
        <taxon>Pezizomycotina</taxon>
        <taxon>Eurotiomycetes</taxon>
        <taxon>Eurotiomycetidae</taxon>
        <taxon>Eurotiales</taxon>
        <taxon>Aspergillaceae</taxon>
        <taxon>Aspergillus</taxon>
        <taxon>Aspergillus subgen. Aspergillus</taxon>
    </lineage>
</organism>
<dbReference type="PROSITE" id="PS50048">
    <property type="entry name" value="ZN2_CY6_FUNGAL_2"/>
    <property type="match status" value="1"/>
</dbReference>